<dbReference type="InterPro" id="IPR050101">
    <property type="entry name" value="CinA"/>
</dbReference>
<dbReference type="SUPFAM" id="SSF53218">
    <property type="entry name" value="Molybdenum cofactor biosynthesis proteins"/>
    <property type="match status" value="1"/>
</dbReference>
<proteinExistence type="inferred from homology"/>
<comment type="similarity">
    <text evidence="1">In the N-terminal section; belongs to the MoaB/Mog family.</text>
</comment>
<dbReference type="InterPro" id="IPR001453">
    <property type="entry name" value="MoaB/Mog_dom"/>
</dbReference>
<name>A0A7R9BQN2_9CRUS</name>
<dbReference type="PANTHER" id="PTHR13939">
    <property type="entry name" value="NICOTINAMIDE-NUCLEOTIDE AMIDOHYDROLASE PNCC"/>
    <property type="match status" value="1"/>
</dbReference>
<gene>
    <name evidence="3" type="ORF">NMOB1V02_LOCUS7421</name>
</gene>
<dbReference type="Pfam" id="PF00994">
    <property type="entry name" value="MoCF_biosynth"/>
    <property type="match status" value="1"/>
</dbReference>
<evidence type="ECO:0000313" key="3">
    <source>
        <dbReference type="EMBL" id="CAD7279754.1"/>
    </source>
</evidence>
<organism evidence="3">
    <name type="scientific">Notodromas monacha</name>
    <dbReference type="NCBI Taxonomy" id="399045"/>
    <lineage>
        <taxon>Eukaryota</taxon>
        <taxon>Metazoa</taxon>
        <taxon>Ecdysozoa</taxon>
        <taxon>Arthropoda</taxon>
        <taxon>Crustacea</taxon>
        <taxon>Oligostraca</taxon>
        <taxon>Ostracoda</taxon>
        <taxon>Podocopa</taxon>
        <taxon>Podocopida</taxon>
        <taxon>Cypridocopina</taxon>
        <taxon>Cypridoidea</taxon>
        <taxon>Cyprididae</taxon>
        <taxon>Notodromas</taxon>
    </lineage>
</organism>
<dbReference type="CDD" id="cd00885">
    <property type="entry name" value="cinA"/>
    <property type="match status" value="1"/>
</dbReference>
<reference evidence="3" key="1">
    <citation type="submission" date="2020-11" db="EMBL/GenBank/DDBJ databases">
        <authorList>
            <person name="Tran Van P."/>
        </authorList>
    </citation>
    <scope>NUCLEOTIDE SEQUENCE</scope>
</reference>
<dbReference type="OrthoDB" id="270728at2759"/>
<dbReference type="Proteomes" id="UP000678499">
    <property type="component" value="Unassembled WGS sequence"/>
</dbReference>
<sequence length="180" mass="19747">MRTYSSATFAVLSAGTALCRLVASRVEASRLRSLGHPCRFASAFFGGLGGMSLRGQSAYQLRPTAGIIIIGDEVLKGQVRDANSPYFCEKLTKLGVKVCKVSTIADDVDVIADEVRRFSETYTYVFTSGGIGPTHDDRTFESVAKAFDLRLVLHPDLEDFCRVWFKTSDITSVVFKMAKV</sequence>
<keyword evidence="4" id="KW-1185">Reference proteome</keyword>
<evidence type="ECO:0000259" key="2">
    <source>
        <dbReference type="SMART" id="SM00852"/>
    </source>
</evidence>
<dbReference type="AlphaFoldDB" id="A0A7R9BQN2"/>
<dbReference type="EMBL" id="OA883809">
    <property type="protein sequence ID" value="CAD7279754.1"/>
    <property type="molecule type" value="Genomic_DNA"/>
</dbReference>
<evidence type="ECO:0000313" key="4">
    <source>
        <dbReference type="Proteomes" id="UP000678499"/>
    </source>
</evidence>
<protein>
    <recommendedName>
        <fullName evidence="2">MoaB/Mog domain-containing protein</fullName>
    </recommendedName>
</protein>
<feature type="domain" description="MoaB/Mog" evidence="2">
    <location>
        <begin position="66"/>
        <end position="179"/>
    </location>
</feature>
<accession>A0A7R9BQN2</accession>
<feature type="non-terminal residue" evidence="3">
    <location>
        <position position="180"/>
    </location>
</feature>
<dbReference type="InterPro" id="IPR036425">
    <property type="entry name" value="MoaB/Mog-like_dom_sf"/>
</dbReference>
<dbReference type="Gene3D" id="3.40.980.10">
    <property type="entry name" value="MoaB/Mog-like domain"/>
    <property type="match status" value="1"/>
</dbReference>
<dbReference type="EMBL" id="CAJPEX010001772">
    <property type="protein sequence ID" value="CAG0919906.1"/>
    <property type="molecule type" value="Genomic_DNA"/>
</dbReference>
<dbReference type="PANTHER" id="PTHR13939:SF0">
    <property type="entry name" value="NMN AMIDOHYDROLASE-LIKE PROTEIN YFAY"/>
    <property type="match status" value="1"/>
</dbReference>
<evidence type="ECO:0000256" key="1">
    <source>
        <dbReference type="ARBA" id="ARBA00007589"/>
    </source>
</evidence>
<dbReference type="SMART" id="SM00852">
    <property type="entry name" value="MoCF_biosynth"/>
    <property type="match status" value="1"/>
</dbReference>